<evidence type="ECO:0000313" key="1">
    <source>
        <dbReference type="EMBL" id="KAL0337623.1"/>
    </source>
</evidence>
<name>A0AAW2N364_9LAMI</name>
<organism evidence="1">
    <name type="scientific">Sesamum calycinum</name>
    <dbReference type="NCBI Taxonomy" id="2727403"/>
    <lineage>
        <taxon>Eukaryota</taxon>
        <taxon>Viridiplantae</taxon>
        <taxon>Streptophyta</taxon>
        <taxon>Embryophyta</taxon>
        <taxon>Tracheophyta</taxon>
        <taxon>Spermatophyta</taxon>
        <taxon>Magnoliopsida</taxon>
        <taxon>eudicotyledons</taxon>
        <taxon>Gunneridae</taxon>
        <taxon>Pentapetalae</taxon>
        <taxon>asterids</taxon>
        <taxon>lamiids</taxon>
        <taxon>Lamiales</taxon>
        <taxon>Pedaliaceae</taxon>
        <taxon>Sesamum</taxon>
    </lineage>
</organism>
<dbReference type="EMBL" id="JACGWM010000012">
    <property type="protein sequence ID" value="KAL0337623.1"/>
    <property type="molecule type" value="Genomic_DNA"/>
</dbReference>
<reference evidence="1" key="1">
    <citation type="submission" date="2020-06" db="EMBL/GenBank/DDBJ databases">
        <authorList>
            <person name="Li T."/>
            <person name="Hu X."/>
            <person name="Zhang T."/>
            <person name="Song X."/>
            <person name="Zhang H."/>
            <person name="Dai N."/>
            <person name="Sheng W."/>
            <person name="Hou X."/>
            <person name="Wei L."/>
        </authorList>
    </citation>
    <scope>NUCLEOTIDE SEQUENCE</scope>
    <source>
        <strain evidence="1">KEN8</strain>
        <tissue evidence="1">Leaf</tissue>
    </source>
</reference>
<sequence length="167" mass="18656">MPSKTDAHKRKKLGHKTVDGVFLDYVETSYAFRFLIIKSGISGIEVNTIVEFCDATFPEGVFPIKMGIPQSVSLDDSLACTSMPEYVEKMINTSPTHEEPDGPTWCKRARVVKDFGSDFVTYNIEDNPITFKDVMASAKVKQWKEAAKNEMDSIVSKGAWVLVDLPL</sequence>
<reference evidence="1" key="2">
    <citation type="journal article" date="2024" name="Plant">
        <title>Genomic evolution and insights into agronomic trait innovations of Sesamum species.</title>
        <authorList>
            <person name="Miao H."/>
            <person name="Wang L."/>
            <person name="Qu L."/>
            <person name="Liu H."/>
            <person name="Sun Y."/>
            <person name="Le M."/>
            <person name="Wang Q."/>
            <person name="Wei S."/>
            <person name="Zheng Y."/>
            <person name="Lin W."/>
            <person name="Duan Y."/>
            <person name="Cao H."/>
            <person name="Xiong S."/>
            <person name="Wang X."/>
            <person name="Wei L."/>
            <person name="Li C."/>
            <person name="Ma Q."/>
            <person name="Ju M."/>
            <person name="Zhao R."/>
            <person name="Li G."/>
            <person name="Mu C."/>
            <person name="Tian Q."/>
            <person name="Mei H."/>
            <person name="Zhang T."/>
            <person name="Gao T."/>
            <person name="Zhang H."/>
        </authorList>
    </citation>
    <scope>NUCLEOTIDE SEQUENCE</scope>
    <source>
        <strain evidence="1">KEN8</strain>
    </source>
</reference>
<comment type="caution">
    <text evidence="1">The sequence shown here is derived from an EMBL/GenBank/DDBJ whole genome shotgun (WGS) entry which is preliminary data.</text>
</comment>
<protein>
    <submittedName>
        <fullName evidence="1">Uncharacterized protein</fullName>
    </submittedName>
</protein>
<dbReference type="AlphaFoldDB" id="A0AAW2N364"/>
<proteinExistence type="predicted"/>
<accession>A0AAW2N364</accession>
<gene>
    <name evidence="1" type="ORF">Scaly_2037400</name>
</gene>